<sequence>MNLKKISAFLMISFVMIISAACQSSAKSTDADQKSTKTAEVKVNSYEYTLPEDSTTTLRDNEMVLKVNLTITNKGDKALSLYHSDFSLYQDDAKVSDLKFYGSKDRLDLGSLNKGKSLSGALYFLVDKGKKYQFVYHDSIKKNSDSIEIELDGKKILDTAKKLDNPAKALSAYTDIIVFDKKNDQFSELTGDNQSDVVNKYHEMFVKDFKRSAGIYGNEVSDRDILSMYKRIQNTMKDKAKVETSVKTISDDEAKVVAQVTGIDASNLKDKLDKQRDEFYNGKIRSKEELYKKSLSMYASEFEKLPPVSSPAEYEVKMKRNGDGQWKIDLNDYNTAQYMSGFIKTR</sequence>
<gene>
    <name evidence="5" type="ORF">BA70_17955</name>
</gene>
<dbReference type="InterPro" id="IPR031343">
    <property type="entry name" value="DUF5105"/>
</dbReference>
<dbReference type="InterPro" id="IPR029050">
    <property type="entry name" value="Immunoprotect_excell_Ig-like"/>
</dbReference>
<name>A0A081LBZ1_9BACI</name>
<feature type="signal peptide" evidence="2">
    <location>
        <begin position="1"/>
        <end position="20"/>
    </location>
</feature>
<reference evidence="5 6" key="1">
    <citation type="submission" date="2012-09" db="EMBL/GenBank/DDBJ databases">
        <title>Genome Sequence of Bacillus sp. DW5-4.</title>
        <authorList>
            <person name="Lai Q."/>
            <person name="Liu Y."/>
            <person name="Shao Z."/>
        </authorList>
    </citation>
    <scope>NUCLEOTIDE SEQUENCE [LARGE SCALE GENOMIC DNA]</scope>
    <source>
        <strain evidence="5 6">DW5-4</strain>
    </source>
</reference>
<dbReference type="PROSITE" id="PS51257">
    <property type="entry name" value="PROKAR_LIPOPROTEIN"/>
    <property type="match status" value="1"/>
</dbReference>
<evidence type="ECO:0000256" key="2">
    <source>
        <dbReference type="SAM" id="SignalP"/>
    </source>
</evidence>
<dbReference type="EMBL" id="JOTP01000007">
    <property type="protein sequence ID" value="KEP26767.1"/>
    <property type="molecule type" value="Genomic_DNA"/>
</dbReference>
<comment type="caution">
    <text evidence="5">The sequence shown here is derived from an EMBL/GenBank/DDBJ whole genome shotgun (WGS) entry which is preliminary data.</text>
</comment>
<keyword evidence="1 2" id="KW-0732">Signal</keyword>
<evidence type="ECO:0000256" key="1">
    <source>
        <dbReference type="ARBA" id="ARBA00022729"/>
    </source>
</evidence>
<dbReference type="AlphaFoldDB" id="A0A081LBZ1"/>
<feature type="chain" id="PRO_5038770958" description="Lipoprotein" evidence="2">
    <location>
        <begin position="21"/>
        <end position="346"/>
    </location>
</feature>
<organism evidence="5 6">
    <name type="scientific">Bacillus zhangzhouensis</name>
    <dbReference type="NCBI Taxonomy" id="1178540"/>
    <lineage>
        <taxon>Bacteria</taxon>
        <taxon>Bacillati</taxon>
        <taxon>Bacillota</taxon>
        <taxon>Bacilli</taxon>
        <taxon>Bacillales</taxon>
        <taxon>Bacillaceae</taxon>
        <taxon>Bacillus</taxon>
    </lineage>
</organism>
<accession>A0A081LBZ1</accession>
<evidence type="ECO:0000259" key="4">
    <source>
        <dbReference type="Pfam" id="PF17118"/>
    </source>
</evidence>
<evidence type="ECO:0000259" key="3">
    <source>
        <dbReference type="Pfam" id="PF11611"/>
    </source>
</evidence>
<dbReference type="Pfam" id="PF17118">
    <property type="entry name" value="DUF5105"/>
    <property type="match status" value="1"/>
</dbReference>
<dbReference type="eggNOG" id="ENOG502ZNIZ">
    <property type="taxonomic scope" value="Bacteria"/>
</dbReference>
<keyword evidence="6" id="KW-1185">Reference proteome</keyword>
<protein>
    <recommendedName>
        <fullName evidence="7">Lipoprotein</fullName>
    </recommendedName>
</protein>
<evidence type="ECO:0000313" key="5">
    <source>
        <dbReference type="EMBL" id="KEP26767.1"/>
    </source>
</evidence>
<evidence type="ECO:0008006" key="7">
    <source>
        <dbReference type="Google" id="ProtNLM"/>
    </source>
</evidence>
<dbReference type="Proteomes" id="UP000028091">
    <property type="component" value="Unassembled WGS sequence"/>
</dbReference>
<dbReference type="OrthoDB" id="2156807at2"/>
<dbReference type="Pfam" id="PF11611">
    <property type="entry name" value="DUF4352"/>
    <property type="match status" value="1"/>
</dbReference>
<dbReference type="Gene3D" id="2.60.40.1240">
    <property type="match status" value="1"/>
</dbReference>
<dbReference type="InterPro" id="IPR029051">
    <property type="entry name" value="DUF4352"/>
</dbReference>
<feature type="domain" description="DUF4352" evidence="3">
    <location>
        <begin position="36"/>
        <end position="140"/>
    </location>
</feature>
<evidence type="ECO:0000313" key="6">
    <source>
        <dbReference type="Proteomes" id="UP000028091"/>
    </source>
</evidence>
<dbReference type="RefSeq" id="WP_034320549.1">
    <property type="nucleotide sequence ID" value="NZ_JOTP01000007.1"/>
</dbReference>
<feature type="domain" description="DUF5105" evidence="4">
    <location>
        <begin position="156"/>
        <end position="343"/>
    </location>
</feature>
<proteinExistence type="predicted"/>